<dbReference type="GO" id="GO:0031966">
    <property type="term" value="C:mitochondrial membrane"/>
    <property type="evidence" value="ECO:0007669"/>
    <property type="project" value="UniProtKB-SubCell"/>
</dbReference>
<feature type="repeat" description="Solcar" evidence="9">
    <location>
        <begin position="1"/>
        <end position="87"/>
    </location>
</feature>
<dbReference type="InterPro" id="IPR002067">
    <property type="entry name" value="MCP"/>
</dbReference>
<dbReference type="PANTHER" id="PTHR45624">
    <property type="entry name" value="MITOCHONDRIAL BASIC AMINO ACIDS TRANSPORTER-RELATED"/>
    <property type="match status" value="1"/>
</dbReference>
<evidence type="ECO:0000256" key="11">
    <source>
        <dbReference type="SAM" id="Phobius"/>
    </source>
</evidence>
<reference evidence="12 13" key="1">
    <citation type="submission" date="2012-05" db="EMBL/GenBank/DDBJ databases">
        <title>Recombination and specialization in a pathogen metapopulation.</title>
        <authorList>
            <person name="Gardiner A."/>
            <person name="Kemen E."/>
            <person name="Schultz-Larsen T."/>
            <person name="MacLean D."/>
            <person name="Van Oosterhout C."/>
            <person name="Jones J.D.G."/>
        </authorList>
    </citation>
    <scope>NUCLEOTIDE SEQUENCE [LARGE SCALE GENOMIC DNA]</scope>
    <source>
        <strain evidence="12 13">Ac Nc2</strain>
    </source>
</reference>
<dbReference type="STRING" id="65357.A0A024GEU0"/>
<evidence type="ECO:0000256" key="9">
    <source>
        <dbReference type="PROSITE-ProRule" id="PRU00282"/>
    </source>
</evidence>
<dbReference type="PANTHER" id="PTHR45624:SF15">
    <property type="entry name" value="MITOCHONDRIAL ARGININE TRANSPORTER BAC1"/>
    <property type="match status" value="1"/>
</dbReference>
<sequence length="303" mass="33582">MLDYRETFSGVIGACCCVYAGLPFEVIKVRLQTQESTQQYRNVLHAFQRIAKEEGITALWKGALPALSSSILENAVLFSVNGIAHRAVLALHMRRRKEEDCEYTLTSVDEALMGSVAGIFSATAITPPEAIKCKLQFQRGRAGEGEFRGPIDCVLKTLRQEGILGLFRGYSAMLLRDIPFNFFFFGAYNFYTLSFTKLLGVESKTDLHPLMILVSGGMAGATGWSIVFPADVLKSHMQTASVSSAKSLGLRDAARLVYKTHGYQGFYRGWTAAVSRAFPANGSLFLGVEMTHRIFRFLESERE</sequence>
<accession>A0A024GEU0</accession>
<dbReference type="Pfam" id="PF00153">
    <property type="entry name" value="Mito_carr"/>
    <property type="match status" value="3"/>
</dbReference>
<protein>
    <recommendedName>
        <fullName evidence="14">Mitochondrial carrier protein</fullName>
    </recommendedName>
</protein>
<evidence type="ECO:0000313" key="13">
    <source>
        <dbReference type="Proteomes" id="UP000053237"/>
    </source>
</evidence>
<proteinExistence type="inferred from homology"/>
<keyword evidence="8 9" id="KW-0472">Membrane</keyword>
<keyword evidence="5" id="KW-0677">Repeat</keyword>
<dbReference type="InterPro" id="IPR050567">
    <property type="entry name" value="Mitochondrial_Carrier"/>
</dbReference>
<evidence type="ECO:0000256" key="3">
    <source>
        <dbReference type="ARBA" id="ARBA00022448"/>
    </source>
</evidence>
<dbReference type="AlphaFoldDB" id="A0A024GEU0"/>
<feature type="repeat" description="Solcar" evidence="9">
    <location>
        <begin position="105"/>
        <end position="194"/>
    </location>
</feature>
<dbReference type="InterPro" id="IPR018108">
    <property type="entry name" value="MCP_transmembrane"/>
</dbReference>
<feature type="repeat" description="Solcar" evidence="9">
    <location>
        <begin position="207"/>
        <end position="294"/>
    </location>
</feature>
<keyword evidence="4 9" id="KW-0812">Transmembrane</keyword>
<dbReference type="GO" id="GO:0000064">
    <property type="term" value="F:L-ornithine transmembrane transporter activity"/>
    <property type="evidence" value="ECO:0007669"/>
    <property type="project" value="TreeGrafter"/>
</dbReference>
<comment type="subcellular location">
    <subcellularLocation>
        <location evidence="1">Mitochondrion membrane</location>
        <topology evidence="1">Multi-pass membrane protein</topology>
    </subcellularLocation>
</comment>
<dbReference type="SUPFAM" id="SSF103506">
    <property type="entry name" value="Mitochondrial carrier"/>
    <property type="match status" value="1"/>
</dbReference>
<keyword evidence="7" id="KW-0496">Mitochondrion</keyword>
<evidence type="ECO:0000256" key="1">
    <source>
        <dbReference type="ARBA" id="ARBA00004225"/>
    </source>
</evidence>
<feature type="transmembrane region" description="Helical" evidence="11">
    <location>
        <begin position="178"/>
        <end position="195"/>
    </location>
</feature>
<gene>
    <name evidence="12" type="ORF">BN9_062760</name>
</gene>
<comment type="caution">
    <text evidence="12">The sequence shown here is derived from an EMBL/GenBank/DDBJ whole genome shotgun (WGS) entry which is preliminary data.</text>
</comment>
<comment type="similarity">
    <text evidence="2 10">Belongs to the mitochondrial carrier (TC 2.A.29) family.</text>
</comment>
<evidence type="ECO:0000256" key="6">
    <source>
        <dbReference type="ARBA" id="ARBA00022989"/>
    </source>
</evidence>
<evidence type="ECO:0000256" key="2">
    <source>
        <dbReference type="ARBA" id="ARBA00006375"/>
    </source>
</evidence>
<evidence type="ECO:0000313" key="12">
    <source>
        <dbReference type="EMBL" id="CCI45379.1"/>
    </source>
</evidence>
<name>A0A024GEU0_9STRA</name>
<dbReference type="InParanoid" id="A0A024GEU0"/>
<dbReference type="InterPro" id="IPR023395">
    <property type="entry name" value="MCP_dom_sf"/>
</dbReference>
<evidence type="ECO:0000256" key="5">
    <source>
        <dbReference type="ARBA" id="ARBA00022737"/>
    </source>
</evidence>
<feature type="transmembrane region" description="Helical" evidence="11">
    <location>
        <begin position="207"/>
        <end position="228"/>
    </location>
</feature>
<keyword evidence="6 11" id="KW-1133">Transmembrane helix</keyword>
<dbReference type="EMBL" id="CAIX01000097">
    <property type="protein sequence ID" value="CCI45379.1"/>
    <property type="molecule type" value="Genomic_DNA"/>
</dbReference>
<evidence type="ECO:0000256" key="7">
    <source>
        <dbReference type="ARBA" id="ARBA00023128"/>
    </source>
</evidence>
<keyword evidence="3 10" id="KW-0813">Transport</keyword>
<evidence type="ECO:0000256" key="8">
    <source>
        <dbReference type="ARBA" id="ARBA00023136"/>
    </source>
</evidence>
<dbReference type="Proteomes" id="UP000053237">
    <property type="component" value="Unassembled WGS sequence"/>
</dbReference>
<dbReference type="OrthoDB" id="14252at2759"/>
<dbReference type="Gene3D" id="1.50.40.10">
    <property type="entry name" value="Mitochondrial carrier domain"/>
    <property type="match status" value="1"/>
</dbReference>
<evidence type="ECO:0008006" key="14">
    <source>
        <dbReference type="Google" id="ProtNLM"/>
    </source>
</evidence>
<evidence type="ECO:0000256" key="4">
    <source>
        <dbReference type="ARBA" id="ARBA00022692"/>
    </source>
</evidence>
<dbReference type="PRINTS" id="PR00926">
    <property type="entry name" value="MITOCARRIER"/>
</dbReference>
<dbReference type="PROSITE" id="PS50920">
    <property type="entry name" value="SOLCAR"/>
    <property type="match status" value="3"/>
</dbReference>
<evidence type="ECO:0000256" key="10">
    <source>
        <dbReference type="RuleBase" id="RU000488"/>
    </source>
</evidence>
<keyword evidence="13" id="KW-1185">Reference proteome</keyword>
<dbReference type="GO" id="GO:1990575">
    <property type="term" value="P:mitochondrial L-ornithine transmembrane transport"/>
    <property type="evidence" value="ECO:0007669"/>
    <property type="project" value="TreeGrafter"/>
</dbReference>
<organism evidence="12 13">
    <name type="scientific">Albugo candida</name>
    <dbReference type="NCBI Taxonomy" id="65357"/>
    <lineage>
        <taxon>Eukaryota</taxon>
        <taxon>Sar</taxon>
        <taxon>Stramenopiles</taxon>
        <taxon>Oomycota</taxon>
        <taxon>Peronosporomycetes</taxon>
        <taxon>Albuginales</taxon>
        <taxon>Albuginaceae</taxon>
        <taxon>Albugo</taxon>
    </lineage>
</organism>